<reference evidence="1 2" key="1">
    <citation type="journal article" date="2024" name="Int. J. Mol. Sci.">
        <title>Exploration of Alicyclobacillus spp. Genome in Search of Antibiotic Resistance.</title>
        <authorList>
            <person name="Bucka-Kolendo J."/>
            <person name="Kiousi D.E."/>
            <person name="Dekowska A."/>
            <person name="Mikolajczuk-Szczyrba A."/>
            <person name="Karadedos D.M."/>
            <person name="Michael P."/>
            <person name="Galanis A."/>
            <person name="Sokolowska B."/>
        </authorList>
    </citation>
    <scope>NUCLEOTIDE SEQUENCE [LARGE SCALE GENOMIC DNA]</scope>
    <source>
        <strain evidence="1 2">KKP 3000</strain>
    </source>
</reference>
<comment type="caution">
    <text evidence="1">The sequence shown here is derived from an EMBL/GenBank/DDBJ whole genome shotgun (WGS) entry which is preliminary data.</text>
</comment>
<sequence>MTLYKCIQRLSTDGGKTVHEVGETVDLSDADAAVAIRMKAVDPTPVQQTAPVASTPILDEVKQAADQLEQQVQEMEHEGGAQS</sequence>
<evidence type="ECO:0000313" key="1">
    <source>
        <dbReference type="EMBL" id="MFB5192657.1"/>
    </source>
</evidence>
<evidence type="ECO:0000313" key="2">
    <source>
        <dbReference type="Proteomes" id="UP001579974"/>
    </source>
</evidence>
<dbReference type="RefSeq" id="WP_275474238.1">
    <property type="nucleotide sequence ID" value="NZ_CP162940.1"/>
</dbReference>
<gene>
    <name evidence="1" type="ORF">KKP3000_001866</name>
</gene>
<dbReference type="Proteomes" id="UP001579974">
    <property type="component" value="Unassembled WGS sequence"/>
</dbReference>
<name>A0ABV5AK92_9BACL</name>
<proteinExistence type="predicted"/>
<dbReference type="EMBL" id="JBDXSU010000026">
    <property type="protein sequence ID" value="MFB5192657.1"/>
    <property type="molecule type" value="Genomic_DNA"/>
</dbReference>
<organism evidence="1 2">
    <name type="scientific">Alicyclobacillus fastidiosus</name>
    <dbReference type="NCBI Taxonomy" id="392011"/>
    <lineage>
        <taxon>Bacteria</taxon>
        <taxon>Bacillati</taxon>
        <taxon>Bacillota</taxon>
        <taxon>Bacilli</taxon>
        <taxon>Bacillales</taxon>
        <taxon>Alicyclobacillaceae</taxon>
        <taxon>Alicyclobacillus</taxon>
    </lineage>
</organism>
<protein>
    <submittedName>
        <fullName evidence="1">Uncharacterized protein</fullName>
    </submittedName>
</protein>
<keyword evidence="2" id="KW-1185">Reference proteome</keyword>
<accession>A0ABV5AK92</accession>